<comment type="caution">
    <text evidence="2">The sequence shown here is derived from an EMBL/GenBank/DDBJ whole genome shotgun (WGS) entry which is preliminary data.</text>
</comment>
<dbReference type="VEuPathDB" id="FungiDB:RhiirFUN_004026"/>
<feature type="transmembrane region" description="Helical" evidence="1">
    <location>
        <begin position="236"/>
        <end position="259"/>
    </location>
</feature>
<feature type="transmembrane region" description="Helical" evidence="1">
    <location>
        <begin position="74"/>
        <end position="97"/>
    </location>
</feature>
<evidence type="ECO:0000313" key="3">
    <source>
        <dbReference type="Proteomes" id="UP000234323"/>
    </source>
</evidence>
<keyword evidence="1" id="KW-0472">Membrane</keyword>
<reference evidence="2 3" key="1">
    <citation type="submission" date="2015-10" db="EMBL/GenBank/DDBJ databases">
        <title>Genome analyses suggest a sexual origin of heterokaryosis in a supposedly ancient asexual fungus.</title>
        <authorList>
            <person name="Ropars J."/>
            <person name="Sedzielewska K."/>
            <person name="Noel J."/>
            <person name="Charron P."/>
            <person name="Farinelli L."/>
            <person name="Marton T."/>
            <person name="Kruger M."/>
            <person name="Pelin A."/>
            <person name="Brachmann A."/>
            <person name="Corradi N."/>
        </authorList>
    </citation>
    <scope>NUCLEOTIDE SEQUENCE [LARGE SCALE GENOMIC DNA]</scope>
    <source>
        <strain evidence="2 3">A4</strain>
    </source>
</reference>
<protein>
    <submittedName>
        <fullName evidence="2">Uncharacterized protein</fullName>
    </submittedName>
</protein>
<feature type="transmembrane region" description="Helical" evidence="1">
    <location>
        <begin position="21"/>
        <end position="40"/>
    </location>
</feature>
<feature type="transmembrane region" description="Helical" evidence="1">
    <location>
        <begin position="166"/>
        <end position="187"/>
    </location>
</feature>
<organism evidence="2 3">
    <name type="scientific">Rhizophagus irregularis</name>
    <dbReference type="NCBI Taxonomy" id="588596"/>
    <lineage>
        <taxon>Eukaryota</taxon>
        <taxon>Fungi</taxon>
        <taxon>Fungi incertae sedis</taxon>
        <taxon>Mucoromycota</taxon>
        <taxon>Glomeromycotina</taxon>
        <taxon>Glomeromycetes</taxon>
        <taxon>Glomerales</taxon>
        <taxon>Glomeraceae</taxon>
        <taxon>Rhizophagus</taxon>
    </lineage>
</organism>
<name>A0A2I1H6H3_9GLOM</name>
<keyword evidence="1" id="KW-0812">Transmembrane</keyword>
<keyword evidence="1" id="KW-1133">Transmembrane helix</keyword>
<dbReference type="VEuPathDB" id="FungiDB:RhiirA1_470653"/>
<accession>A0A2I1H6H3</accession>
<sequence length="341" mass="38484">MCDRLGSFKGFALVPSEESQLTPWPIVGTALILNVFILYPTHKRKNFGLISALWALVGGILSLWHVIVAVQSPMIIAFKMPFGLPLGVGSNIIRLTLDDGTSNYLKRWKTLYDVVRGKSPEFTDTKEELNEKDLKEEAEKGKRTRKQAKTGRGASDRRTIIEISRFSVLVINFILITVGLVRVWLWWYPFDAMSDFMCLANFTEKVHTSYDYLTCGTTVTDWSSATYSNCILFEPAVGWFLIIVYSVIYTGLLLGILFMRGHAIWADGIVGSATLIVLSELQSAYSTQGLCVQFVATLMGLPPSLIEILGQQVLSHRSLINLWWHRFSYTNWLIQLFTIHG</sequence>
<gene>
    <name evidence="2" type="ORF">RhiirA4_473308</name>
</gene>
<dbReference type="VEuPathDB" id="FungiDB:FUN_001711"/>
<feature type="transmembrane region" description="Helical" evidence="1">
    <location>
        <begin position="47"/>
        <end position="68"/>
    </location>
</feature>
<evidence type="ECO:0000313" key="2">
    <source>
        <dbReference type="EMBL" id="PKY54476.1"/>
    </source>
</evidence>
<dbReference type="AlphaFoldDB" id="A0A2I1H6H3"/>
<evidence type="ECO:0000256" key="1">
    <source>
        <dbReference type="SAM" id="Phobius"/>
    </source>
</evidence>
<dbReference type="Proteomes" id="UP000234323">
    <property type="component" value="Unassembled WGS sequence"/>
</dbReference>
<proteinExistence type="predicted"/>
<keyword evidence="3" id="KW-1185">Reference proteome</keyword>
<dbReference type="EMBL" id="LLXI01001616">
    <property type="protein sequence ID" value="PKY54476.1"/>
    <property type="molecule type" value="Genomic_DNA"/>
</dbReference>